<evidence type="ECO:0000313" key="1">
    <source>
        <dbReference type="EMBL" id="PRX41774.1"/>
    </source>
</evidence>
<dbReference type="RefSeq" id="WP_106344169.1">
    <property type="nucleotide sequence ID" value="NZ_PVNE01000004.1"/>
</dbReference>
<dbReference type="EMBL" id="PVNE01000004">
    <property type="protein sequence ID" value="PRX41774.1"/>
    <property type="molecule type" value="Genomic_DNA"/>
</dbReference>
<dbReference type="Gene3D" id="2.60.40.3440">
    <property type="match status" value="2"/>
</dbReference>
<name>A0A2T0LHD1_9BACL</name>
<organism evidence="1 2">
    <name type="scientific">Planifilum fimeticola</name>
    <dbReference type="NCBI Taxonomy" id="201975"/>
    <lineage>
        <taxon>Bacteria</taxon>
        <taxon>Bacillati</taxon>
        <taxon>Bacillota</taxon>
        <taxon>Bacilli</taxon>
        <taxon>Bacillales</taxon>
        <taxon>Thermoactinomycetaceae</taxon>
        <taxon>Planifilum</taxon>
    </lineage>
</organism>
<dbReference type="GO" id="GO:0016020">
    <property type="term" value="C:membrane"/>
    <property type="evidence" value="ECO:0007669"/>
    <property type="project" value="InterPro"/>
</dbReference>
<dbReference type="OrthoDB" id="283370at2"/>
<dbReference type="AlphaFoldDB" id="A0A2T0LHD1"/>
<gene>
    <name evidence="1" type="ORF">CLV97_10414</name>
</gene>
<dbReference type="InterPro" id="IPR015919">
    <property type="entry name" value="Cadherin-like_sf"/>
</dbReference>
<dbReference type="NCBIfam" id="NF012211">
    <property type="entry name" value="tand_rpt_95"/>
    <property type="match status" value="2"/>
</dbReference>
<dbReference type="SUPFAM" id="SSF49313">
    <property type="entry name" value="Cadherin-like"/>
    <property type="match status" value="1"/>
</dbReference>
<sequence length="228" mass="23599">MIVNILNSVFNFVQGVVSTIFGSGVLPPQPPLPPPPQLRPIARDDFYTTDEGTPLSVPAPGVLANDFDFRGLPLTAILVSNPPNGTLTFNSDGSFVYTPNAGFTGTDTFTYQASNGVSRSLVATVTITVNATNQPPVANDDSYTTAVDTPLTVPAPGVLTNDTDPNGDPLTAQLVTGPTNGTLVLNPDGSFTYTPNAGFTGTDSFTYQASDGSALSNVATVTIDVLTP</sequence>
<evidence type="ECO:0000313" key="2">
    <source>
        <dbReference type="Proteomes" id="UP000237797"/>
    </source>
</evidence>
<protein>
    <recommendedName>
        <fullName evidence="3">Tandem-95 repeat protein</fullName>
    </recommendedName>
</protein>
<dbReference type="GO" id="GO:0005509">
    <property type="term" value="F:calcium ion binding"/>
    <property type="evidence" value="ECO:0007669"/>
    <property type="project" value="InterPro"/>
</dbReference>
<comment type="caution">
    <text evidence="1">The sequence shown here is derived from an EMBL/GenBank/DDBJ whole genome shotgun (WGS) entry which is preliminary data.</text>
</comment>
<proteinExistence type="predicted"/>
<dbReference type="Pfam" id="PF17963">
    <property type="entry name" value="Big_9"/>
    <property type="match status" value="2"/>
</dbReference>
<reference evidence="1 2" key="1">
    <citation type="submission" date="2018-03" db="EMBL/GenBank/DDBJ databases">
        <title>Genomic Encyclopedia of Archaeal and Bacterial Type Strains, Phase II (KMG-II): from individual species to whole genera.</title>
        <authorList>
            <person name="Goeker M."/>
        </authorList>
    </citation>
    <scope>NUCLEOTIDE SEQUENCE [LARGE SCALE GENOMIC DNA]</scope>
    <source>
        <strain evidence="1 2">DSM 44946</strain>
    </source>
</reference>
<accession>A0A2T0LHD1</accession>
<evidence type="ECO:0008006" key="3">
    <source>
        <dbReference type="Google" id="ProtNLM"/>
    </source>
</evidence>
<dbReference type="Proteomes" id="UP000237797">
    <property type="component" value="Unassembled WGS sequence"/>
</dbReference>
<keyword evidence="2" id="KW-1185">Reference proteome</keyword>